<feature type="region of interest" description="Disordered" evidence="1">
    <location>
        <begin position="82"/>
        <end position="102"/>
    </location>
</feature>
<evidence type="ECO:0008006" key="4">
    <source>
        <dbReference type="Google" id="ProtNLM"/>
    </source>
</evidence>
<dbReference type="RefSeq" id="WP_344413974.1">
    <property type="nucleotide sequence ID" value="NZ_BAAAQK010000004.1"/>
</dbReference>
<accession>A0ABN2MUF9</accession>
<sequence length="102" mass="10882">MSELLDLPTVTVHVINANTAIRTGGSTRGPDNKVGELQPGPVEAIHQATGQDITQASGKNFWWVRVRIPQSDGTGWVSVTNLQEGPENQPVPGLPEVPTTFA</sequence>
<proteinExistence type="predicted"/>
<dbReference type="EMBL" id="BAAAQK010000004">
    <property type="protein sequence ID" value="GAA1837813.1"/>
    <property type="molecule type" value="Genomic_DNA"/>
</dbReference>
<name>A0ABN2MUF9_9PSEU</name>
<evidence type="ECO:0000313" key="2">
    <source>
        <dbReference type="EMBL" id="GAA1837813.1"/>
    </source>
</evidence>
<evidence type="ECO:0000256" key="1">
    <source>
        <dbReference type="SAM" id="MobiDB-lite"/>
    </source>
</evidence>
<dbReference type="Proteomes" id="UP001500449">
    <property type="component" value="Unassembled WGS sequence"/>
</dbReference>
<organism evidence="2 3">
    <name type="scientific">Pseudonocardia ailaonensis</name>
    <dbReference type="NCBI Taxonomy" id="367279"/>
    <lineage>
        <taxon>Bacteria</taxon>
        <taxon>Bacillati</taxon>
        <taxon>Actinomycetota</taxon>
        <taxon>Actinomycetes</taxon>
        <taxon>Pseudonocardiales</taxon>
        <taxon>Pseudonocardiaceae</taxon>
        <taxon>Pseudonocardia</taxon>
    </lineage>
</organism>
<reference evidence="2 3" key="1">
    <citation type="journal article" date="2019" name="Int. J. Syst. Evol. Microbiol.">
        <title>The Global Catalogue of Microorganisms (GCM) 10K type strain sequencing project: providing services to taxonomists for standard genome sequencing and annotation.</title>
        <authorList>
            <consortium name="The Broad Institute Genomics Platform"/>
            <consortium name="The Broad Institute Genome Sequencing Center for Infectious Disease"/>
            <person name="Wu L."/>
            <person name="Ma J."/>
        </authorList>
    </citation>
    <scope>NUCLEOTIDE SEQUENCE [LARGE SCALE GENOMIC DNA]</scope>
    <source>
        <strain evidence="2 3">JCM 16009</strain>
    </source>
</reference>
<evidence type="ECO:0000313" key="3">
    <source>
        <dbReference type="Proteomes" id="UP001500449"/>
    </source>
</evidence>
<gene>
    <name evidence="2" type="ORF">GCM10009836_15710</name>
</gene>
<comment type="caution">
    <text evidence="2">The sequence shown here is derived from an EMBL/GenBank/DDBJ whole genome shotgun (WGS) entry which is preliminary data.</text>
</comment>
<protein>
    <recommendedName>
        <fullName evidence="4">SH3b domain-containing protein</fullName>
    </recommendedName>
</protein>
<keyword evidence="3" id="KW-1185">Reference proteome</keyword>